<dbReference type="InParanoid" id="K1WS03"/>
<dbReference type="AlphaFoldDB" id="K1WS03"/>
<dbReference type="KEGG" id="mbe:MBM_01112"/>
<feature type="region of interest" description="Disordered" evidence="1">
    <location>
        <begin position="99"/>
        <end position="152"/>
    </location>
</feature>
<dbReference type="Proteomes" id="UP000006753">
    <property type="component" value="Unassembled WGS sequence"/>
</dbReference>
<gene>
    <name evidence="2" type="ORF">MBM_01112</name>
</gene>
<feature type="compositionally biased region" description="Basic and acidic residues" evidence="1">
    <location>
        <begin position="131"/>
        <end position="149"/>
    </location>
</feature>
<dbReference type="EMBL" id="JH921429">
    <property type="protein sequence ID" value="EKD20430.1"/>
    <property type="molecule type" value="Genomic_DNA"/>
</dbReference>
<keyword evidence="3" id="KW-1185">Reference proteome</keyword>
<proteinExistence type="predicted"/>
<accession>K1WS03</accession>
<name>K1WS03_MARBU</name>
<organism evidence="2 3">
    <name type="scientific">Marssonina brunnea f. sp. multigermtubi (strain MB_m1)</name>
    <name type="common">Marssonina leaf spot fungus</name>
    <dbReference type="NCBI Taxonomy" id="1072389"/>
    <lineage>
        <taxon>Eukaryota</taxon>
        <taxon>Fungi</taxon>
        <taxon>Dikarya</taxon>
        <taxon>Ascomycota</taxon>
        <taxon>Pezizomycotina</taxon>
        <taxon>Leotiomycetes</taxon>
        <taxon>Helotiales</taxon>
        <taxon>Drepanopezizaceae</taxon>
        <taxon>Drepanopeziza</taxon>
    </lineage>
</organism>
<evidence type="ECO:0000256" key="1">
    <source>
        <dbReference type="SAM" id="MobiDB-lite"/>
    </source>
</evidence>
<sequence length="271" mass="30181">MTPSFETYDRRVLFREAGGVGAGTGAEMLHVSVQEHHGTEGGSTWIYLNDSRAISGQPSRLREQAVLNPDRGSKEGREGAKDTQVVNIIRNVMFHSVNHAPRTDGVRKAQTRLSNRESQDMADEATDFDQDNGRQKRRYEGQSEGKTAAEDGDLLVVGRRRSDRELALGDAALDEGNGRAVVDRPENNDEVGYRPTPEIAADGFRKLGRAAALEVDDIMLVWHLLVGVLDRVLLMVVYQNSLFVNRHDCRFGTCKLGVKVDGICREEEFER</sequence>
<dbReference type="HOGENOM" id="CLU_1027033_0_0_1"/>
<evidence type="ECO:0000313" key="3">
    <source>
        <dbReference type="Proteomes" id="UP000006753"/>
    </source>
</evidence>
<evidence type="ECO:0000313" key="2">
    <source>
        <dbReference type="EMBL" id="EKD20430.1"/>
    </source>
</evidence>
<protein>
    <submittedName>
        <fullName evidence="2">Uncharacterized protein</fullName>
    </submittedName>
</protein>
<feature type="compositionally biased region" description="Acidic residues" evidence="1">
    <location>
        <begin position="120"/>
        <end position="130"/>
    </location>
</feature>
<reference evidence="2 3" key="1">
    <citation type="journal article" date="2012" name="BMC Genomics">
        <title>Sequencing the genome of Marssonina brunnea reveals fungus-poplar co-evolution.</title>
        <authorList>
            <person name="Zhu S."/>
            <person name="Cao Y.-Z."/>
            <person name="Jiang C."/>
            <person name="Tan B.-Y."/>
            <person name="Wang Z."/>
            <person name="Feng S."/>
            <person name="Zhang L."/>
            <person name="Su X.-H."/>
            <person name="Brejova B."/>
            <person name="Vinar T."/>
            <person name="Xu M."/>
            <person name="Wang M.-X."/>
            <person name="Zhang S.-G."/>
            <person name="Huang M.-R."/>
            <person name="Wu R."/>
            <person name="Zhou Y."/>
        </authorList>
    </citation>
    <scope>NUCLEOTIDE SEQUENCE [LARGE SCALE GENOMIC DNA]</scope>
    <source>
        <strain evidence="2 3">MB_m1</strain>
    </source>
</reference>